<reference evidence="3 4" key="1">
    <citation type="submission" date="2013-06" db="EMBL/GenBank/DDBJ databases">
        <title>Draft genome sequence of Thauera terpenica.</title>
        <authorList>
            <person name="Liu B."/>
            <person name="Frostegard A.H."/>
            <person name="Shapleigh J.P."/>
        </authorList>
    </citation>
    <scope>NUCLEOTIDE SEQUENCE [LARGE SCALE GENOMIC DNA]</scope>
    <source>
        <strain evidence="3 4">58Eu</strain>
    </source>
</reference>
<evidence type="ECO:0000256" key="1">
    <source>
        <dbReference type="SAM" id="MobiDB-lite"/>
    </source>
</evidence>
<feature type="region of interest" description="Disordered" evidence="1">
    <location>
        <begin position="1"/>
        <end position="26"/>
    </location>
</feature>
<sequence length="205" mass="22194">MGATRSQPNLSGRVAPRHPPRLGDWQVRPDGTALEFVQETDDDGRAVKHFRCVDTLGLLLKGGSISAAQHDAGQQFATDFARAFASGIVTARLDGLPCGTRSGELMVERNARMARDVRAALDAVGGSTTPAGEALWHIVGLGMSIREWALRSAWSGQSRSPKQARSILLGALTQLAKHYGYEHAEVPLRTRRSRSTKSLRTRPAT</sequence>
<accession>T0AVJ5</accession>
<protein>
    <recommendedName>
        <fullName evidence="2">DUF6456 domain-containing protein</fullName>
    </recommendedName>
</protein>
<dbReference type="Proteomes" id="UP000015455">
    <property type="component" value="Unassembled WGS sequence"/>
</dbReference>
<dbReference type="STRING" id="1348657.M622_18400"/>
<dbReference type="AlphaFoldDB" id="T0AVJ5"/>
<dbReference type="OrthoDB" id="8892652at2"/>
<feature type="compositionally biased region" description="Basic residues" evidence="1">
    <location>
        <begin position="189"/>
        <end position="205"/>
    </location>
</feature>
<feature type="compositionally biased region" description="Polar residues" evidence="1">
    <location>
        <begin position="1"/>
        <end position="10"/>
    </location>
</feature>
<gene>
    <name evidence="3" type="ORF">M622_18400</name>
</gene>
<dbReference type="eggNOG" id="ENOG5032XJE">
    <property type="taxonomic scope" value="Bacteria"/>
</dbReference>
<organism evidence="3 4">
    <name type="scientific">Thauera terpenica 58Eu</name>
    <dbReference type="NCBI Taxonomy" id="1348657"/>
    <lineage>
        <taxon>Bacteria</taxon>
        <taxon>Pseudomonadati</taxon>
        <taxon>Pseudomonadota</taxon>
        <taxon>Betaproteobacteria</taxon>
        <taxon>Rhodocyclales</taxon>
        <taxon>Zoogloeaceae</taxon>
        <taxon>Thauera</taxon>
    </lineage>
</organism>
<feature type="domain" description="DUF6456" evidence="2">
    <location>
        <begin position="65"/>
        <end position="180"/>
    </location>
</feature>
<proteinExistence type="predicted"/>
<comment type="caution">
    <text evidence="3">The sequence shown here is derived from an EMBL/GenBank/DDBJ whole genome shotgun (WGS) entry which is preliminary data.</text>
</comment>
<dbReference type="EMBL" id="ATJV01000078">
    <property type="protein sequence ID" value="EPZ14578.1"/>
    <property type="molecule type" value="Genomic_DNA"/>
</dbReference>
<feature type="region of interest" description="Disordered" evidence="1">
    <location>
        <begin position="186"/>
        <end position="205"/>
    </location>
</feature>
<name>T0AVJ5_9RHOO</name>
<dbReference type="RefSeq" id="WP_021250341.1">
    <property type="nucleotide sequence ID" value="NZ_ATJV01000078.1"/>
</dbReference>
<evidence type="ECO:0000259" key="2">
    <source>
        <dbReference type="Pfam" id="PF20057"/>
    </source>
</evidence>
<evidence type="ECO:0000313" key="3">
    <source>
        <dbReference type="EMBL" id="EPZ14578.1"/>
    </source>
</evidence>
<evidence type="ECO:0000313" key="4">
    <source>
        <dbReference type="Proteomes" id="UP000015455"/>
    </source>
</evidence>
<dbReference type="InterPro" id="IPR045599">
    <property type="entry name" value="DUF6456"/>
</dbReference>
<dbReference type="Pfam" id="PF20057">
    <property type="entry name" value="DUF6456"/>
    <property type="match status" value="1"/>
</dbReference>
<keyword evidence="4" id="KW-1185">Reference proteome</keyword>
<dbReference type="PATRIC" id="fig|1348657.5.peg.2938"/>